<dbReference type="InterPro" id="IPR047121">
    <property type="entry name" value="YjiB-like"/>
</dbReference>
<name>A0A9P9AJ05_9HYPO</name>
<evidence type="ECO:0008006" key="3">
    <source>
        <dbReference type="Google" id="ProtNLM"/>
    </source>
</evidence>
<comment type="caution">
    <text evidence="1">The sequence shown here is derived from an EMBL/GenBank/DDBJ whole genome shotgun (WGS) entry which is preliminary data.</text>
</comment>
<dbReference type="EMBL" id="JAGPYM010000019">
    <property type="protein sequence ID" value="KAH6884853.1"/>
    <property type="molecule type" value="Genomic_DNA"/>
</dbReference>
<protein>
    <recommendedName>
        <fullName evidence="3">Cupin type-1 domain-containing protein</fullName>
    </recommendedName>
</protein>
<dbReference type="InterPro" id="IPR011051">
    <property type="entry name" value="RmlC_Cupin_sf"/>
</dbReference>
<dbReference type="PANTHER" id="PTHR36448:SF2">
    <property type="entry name" value="CUPIN TYPE-1 DOMAIN-CONTAINING PROTEIN"/>
    <property type="match status" value="1"/>
</dbReference>
<evidence type="ECO:0000313" key="1">
    <source>
        <dbReference type="EMBL" id="KAH6884853.1"/>
    </source>
</evidence>
<dbReference type="SUPFAM" id="SSF51182">
    <property type="entry name" value="RmlC-like cupins"/>
    <property type="match status" value="1"/>
</dbReference>
<sequence length="195" mass="22053">MSANVQCYFVPSTKDVPNNRLPILHYRNVLPEPVNEETATQFLTSNKWEKRGTWGHIGIRHFHPNSHECYGKSALLKFYLMHFYSLPCLGIFQGHSKLLLGRIQDGNGLEVDVKTGDVIVLPAGTAHSSLQSSPDYRYIGVYPQGCPKWRNEMGKKPASSFKETIRSVEMPEQDPVYGENGPLVQLWQPDILAKL</sequence>
<dbReference type="CDD" id="cd02219">
    <property type="entry name" value="cupin_YjlB-like"/>
    <property type="match status" value="1"/>
</dbReference>
<dbReference type="AlphaFoldDB" id="A0A9P9AJ05"/>
<reference evidence="1 2" key="1">
    <citation type="journal article" date="2021" name="Nat. Commun.">
        <title>Genetic determinants of endophytism in the Arabidopsis root mycobiome.</title>
        <authorList>
            <person name="Mesny F."/>
            <person name="Miyauchi S."/>
            <person name="Thiergart T."/>
            <person name="Pickel B."/>
            <person name="Atanasova L."/>
            <person name="Karlsson M."/>
            <person name="Huettel B."/>
            <person name="Barry K.W."/>
            <person name="Haridas S."/>
            <person name="Chen C."/>
            <person name="Bauer D."/>
            <person name="Andreopoulos W."/>
            <person name="Pangilinan J."/>
            <person name="LaButti K."/>
            <person name="Riley R."/>
            <person name="Lipzen A."/>
            <person name="Clum A."/>
            <person name="Drula E."/>
            <person name="Henrissat B."/>
            <person name="Kohler A."/>
            <person name="Grigoriev I.V."/>
            <person name="Martin F.M."/>
            <person name="Hacquard S."/>
        </authorList>
    </citation>
    <scope>NUCLEOTIDE SEQUENCE [LARGE SCALE GENOMIC DNA]</scope>
    <source>
        <strain evidence="1 2">MPI-CAGE-CH-0241</strain>
    </source>
</reference>
<dbReference type="OrthoDB" id="2446447at2759"/>
<keyword evidence="2" id="KW-1185">Reference proteome</keyword>
<dbReference type="Proteomes" id="UP000777438">
    <property type="component" value="Unassembled WGS sequence"/>
</dbReference>
<organism evidence="1 2">
    <name type="scientific">Thelonectria olida</name>
    <dbReference type="NCBI Taxonomy" id="1576542"/>
    <lineage>
        <taxon>Eukaryota</taxon>
        <taxon>Fungi</taxon>
        <taxon>Dikarya</taxon>
        <taxon>Ascomycota</taxon>
        <taxon>Pezizomycotina</taxon>
        <taxon>Sordariomycetes</taxon>
        <taxon>Hypocreomycetidae</taxon>
        <taxon>Hypocreales</taxon>
        <taxon>Nectriaceae</taxon>
        <taxon>Thelonectria</taxon>
    </lineage>
</organism>
<proteinExistence type="predicted"/>
<dbReference type="InterPro" id="IPR014710">
    <property type="entry name" value="RmlC-like_jellyroll"/>
</dbReference>
<dbReference type="Gene3D" id="2.60.120.10">
    <property type="entry name" value="Jelly Rolls"/>
    <property type="match status" value="1"/>
</dbReference>
<gene>
    <name evidence="1" type="ORF">B0T10DRAFT_550750</name>
</gene>
<accession>A0A9P9AJ05</accession>
<dbReference type="PANTHER" id="PTHR36448">
    <property type="entry name" value="BLR7373 PROTEIN"/>
    <property type="match status" value="1"/>
</dbReference>
<evidence type="ECO:0000313" key="2">
    <source>
        <dbReference type="Proteomes" id="UP000777438"/>
    </source>
</evidence>